<dbReference type="Pfam" id="PF22429">
    <property type="entry name" value="HutF_N"/>
    <property type="match status" value="1"/>
</dbReference>
<evidence type="ECO:0000256" key="1">
    <source>
        <dbReference type="ARBA" id="ARBA00001947"/>
    </source>
</evidence>
<evidence type="ECO:0000313" key="8">
    <source>
        <dbReference type="Proteomes" id="UP000466024"/>
    </source>
</evidence>
<dbReference type="Gene3D" id="3.20.20.140">
    <property type="entry name" value="Metal-dependent hydrolases"/>
    <property type="match status" value="1"/>
</dbReference>
<dbReference type="Pfam" id="PF01979">
    <property type="entry name" value="Amidohydro_1"/>
    <property type="match status" value="1"/>
</dbReference>
<dbReference type="NCBIfam" id="NF006682">
    <property type="entry name" value="PRK09229.1-3"/>
    <property type="match status" value="1"/>
</dbReference>
<dbReference type="NCBIfam" id="NF006684">
    <property type="entry name" value="PRK09229.1-5"/>
    <property type="match status" value="1"/>
</dbReference>
<dbReference type="AlphaFoldDB" id="A0A640WDX3"/>
<sequence>MPKTYFATAALLPDGWRHDVRIRVDDRGFIDNVTADATADEAERLGGPVLPGMPNLHSHAFQRAMAGVAEIASDKADSFWSWRNHMYGLVDRLTPEDVGVIARALYVELLRGGYTQVGEFHYLHHDPQGHAYADPAAMSHALLEAADASGIGMTLLPVLYAHSDFGGQPPSHGQRRFIHSPETYLELLAQLTPRCSENPRLCLGTALHSLRAVTLEEIETVLAANPAGPRHIHISEQVKEVEASIAWSGQRPVQWLLDNVELDSRWCLIHATHLDDAEVRGIAASGAVVGLCPTTEANLGDGVFPAARYAELDGRWGIGSDSHVSRNVVEELRWLEYGQRLMTHRRNVLHDVERRGVGDWLYRQAVTGGALASGQPIGELAVGKRADWLVLDGQDPDLAASDDASRLGRWLFGGSRSQIRDVMVAGHWQIRDHRHALDDVNRRELGALLKTLA</sequence>
<dbReference type="InterPro" id="IPR010252">
    <property type="entry name" value="HutF"/>
</dbReference>
<dbReference type="NCBIfam" id="TIGR02022">
    <property type="entry name" value="hutF"/>
    <property type="match status" value="1"/>
</dbReference>
<organism evidence="7 8">
    <name type="scientific">Salinicola corii</name>
    <dbReference type="NCBI Taxonomy" id="2606937"/>
    <lineage>
        <taxon>Bacteria</taxon>
        <taxon>Pseudomonadati</taxon>
        <taxon>Pseudomonadota</taxon>
        <taxon>Gammaproteobacteria</taxon>
        <taxon>Oceanospirillales</taxon>
        <taxon>Halomonadaceae</taxon>
        <taxon>Salinicola</taxon>
    </lineage>
</organism>
<keyword evidence="8" id="KW-1185">Reference proteome</keyword>
<dbReference type="InterPro" id="IPR055156">
    <property type="entry name" value="HutF-like_N"/>
</dbReference>
<feature type="domain" description="Formimidoylglutamate deiminase N-terminal" evidence="6">
    <location>
        <begin position="6"/>
        <end position="46"/>
    </location>
</feature>
<dbReference type="EMBL" id="VTPX01000005">
    <property type="protein sequence ID" value="KAA0018168.1"/>
    <property type="molecule type" value="Genomic_DNA"/>
</dbReference>
<dbReference type="NCBIfam" id="NF006681">
    <property type="entry name" value="PRK09229.1-2"/>
    <property type="match status" value="1"/>
</dbReference>
<dbReference type="PANTHER" id="PTHR11271:SF48">
    <property type="entry name" value="AMIDOHYDROLASE-RELATED DOMAIN-CONTAINING PROTEIN"/>
    <property type="match status" value="1"/>
</dbReference>
<keyword evidence="4" id="KW-0862">Zinc</keyword>
<evidence type="ECO:0000256" key="4">
    <source>
        <dbReference type="ARBA" id="ARBA00022833"/>
    </source>
</evidence>
<evidence type="ECO:0000313" key="7">
    <source>
        <dbReference type="EMBL" id="KAA0018168.1"/>
    </source>
</evidence>
<protein>
    <submittedName>
        <fullName evidence="7">Formimidoylglutamate deiminase</fullName>
        <ecNumber evidence="7">3.5.3.13</ecNumber>
    </submittedName>
</protein>
<dbReference type="PANTHER" id="PTHR11271">
    <property type="entry name" value="GUANINE DEAMINASE"/>
    <property type="match status" value="1"/>
</dbReference>
<proteinExistence type="predicted"/>
<dbReference type="InterPro" id="IPR051607">
    <property type="entry name" value="Metallo-dep_hydrolases"/>
</dbReference>
<evidence type="ECO:0000259" key="6">
    <source>
        <dbReference type="Pfam" id="PF22429"/>
    </source>
</evidence>
<comment type="cofactor">
    <cofactor evidence="1">
        <name>Zn(2+)</name>
        <dbReference type="ChEBI" id="CHEBI:29105"/>
    </cofactor>
</comment>
<name>A0A640WDX3_9GAMM</name>
<dbReference type="Gene3D" id="2.30.40.10">
    <property type="entry name" value="Urease, subunit C, domain 1"/>
    <property type="match status" value="1"/>
</dbReference>
<evidence type="ECO:0000259" key="5">
    <source>
        <dbReference type="Pfam" id="PF01979"/>
    </source>
</evidence>
<dbReference type="EC" id="3.5.3.13" evidence="7"/>
<dbReference type="InterPro" id="IPR006680">
    <property type="entry name" value="Amidohydro-rel"/>
</dbReference>
<evidence type="ECO:0000256" key="3">
    <source>
        <dbReference type="ARBA" id="ARBA00022801"/>
    </source>
</evidence>
<dbReference type="SUPFAM" id="SSF51338">
    <property type="entry name" value="Composite domain of metallo-dependent hydrolases"/>
    <property type="match status" value="1"/>
</dbReference>
<keyword evidence="2" id="KW-0479">Metal-binding</keyword>
<dbReference type="InterPro" id="IPR032466">
    <property type="entry name" value="Metal_Hydrolase"/>
</dbReference>
<comment type="caution">
    <text evidence="7">The sequence shown here is derived from an EMBL/GenBank/DDBJ whole genome shotgun (WGS) entry which is preliminary data.</text>
</comment>
<keyword evidence="3 7" id="KW-0378">Hydrolase</keyword>
<dbReference type="InterPro" id="IPR011059">
    <property type="entry name" value="Metal-dep_hydrolase_composite"/>
</dbReference>
<feature type="domain" description="Amidohydrolase-related" evidence="5">
    <location>
        <begin position="49"/>
        <end position="427"/>
    </location>
</feature>
<dbReference type="Proteomes" id="UP000466024">
    <property type="component" value="Unassembled WGS sequence"/>
</dbReference>
<gene>
    <name evidence="7" type="ORF">F0A16_10590</name>
</gene>
<dbReference type="GO" id="GO:0005829">
    <property type="term" value="C:cytosol"/>
    <property type="evidence" value="ECO:0007669"/>
    <property type="project" value="TreeGrafter"/>
</dbReference>
<reference evidence="7 8" key="1">
    <citation type="submission" date="2019-08" db="EMBL/GenBank/DDBJ databases">
        <title>Bioinformatics analysis of the strain L3 and L5.</title>
        <authorList>
            <person name="Li X."/>
        </authorList>
    </citation>
    <scope>NUCLEOTIDE SEQUENCE [LARGE SCALE GENOMIC DNA]</scope>
    <source>
        <strain evidence="7 8">L3</strain>
    </source>
</reference>
<dbReference type="GO" id="GO:0019239">
    <property type="term" value="F:deaminase activity"/>
    <property type="evidence" value="ECO:0007669"/>
    <property type="project" value="TreeGrafter"/>
</dbReference>
<dbReference type="GO" id="GO:0046872">
    <property type="term" value="F:metal ion binding"/>
    <property type="evidence" value="ECO:0007669"/>
    <property type="project" value="UniProtKB-KW"/>
</dbReference>
<dbReference type="GO" id="GO:0050416">
    <property type="term" value="F:formimidoylglutamate deiminase activity"/>
    <property type="evidence" value="ECO:0007669"/>
    <property type="project" value="UniProtKB-EC"/>
</dbReference>
<evidence type="ECO:0000256" key="2">
    <source>
        <dbReference type="ARBA" id="ARBA00022723"/>
    </source>
</evidence>
<accession>A0A640WDX3</accession>
<dbReference type="SUPFAM" id="SSF51556">
    <property type="entry name" value="Metallo-dependent hydrolases"/>
    <property type="match status" value="1"/>
</dbReference>
<dbReference type="RefSeq" id="WP_149435371.1">
    <property type="nucleotide sequence ID" value="NZ_VTPX01000005.1"/>
</dbReference>